<dbReference type="InterPro" id="IPR007492">
    <property type="entry name" value="LytTR_DNA-bd_dom"/>
</dbReference>
<dbReference type="Gene3D" id="3.40.50.2300">
    <property type="match status" value="1"/>
</dbReference>
<proteinExistence type="predicted"/>
<dbReference type="AlphaFoldDB" id="A0A1G9UK20"/>
<protein>
    <submittedName>
        <fullName evidence="4">Two-component system, LytT family, response regulator</fullName>
    </submittedName>
</protein>
<dbReference type="InterPro" id="IPR046947">
    <property type="entry name" value="LytR-like"/>
</dbReference>
<accession>A0A1G9UK20</accession>
<dbReference type="Gene3D" id="2.40.50.1020">
    <property type="entry name" value="LytTr DNA-binding domain"/>
    <property type="match status" value="1"/>
</dbReference>
<reference evidence="5" key="1">
    <citation type="submission" date="2016-10" db="EMBL/GenBank/DDBJ databases">
        <authorList>
            <person name="Varghese N."/>
            <person name="Submissions S."/>
        </authorList>
    </citation>
    <scope>NUCLEOTIDE SEQUENCE [LARGE SCALE GENOMIC DNA]</scope>
    <source>
        <strain evidence="5">DSM 19110</strain>
    </source>
</reference>
<dbReference type="GO" id="GO:0003677">
    <property type="term" value="F:DNA binding"/>
    <property type="evidence" value="ECO:0007669"/>
    <property type="project" value="InterPro"/>
</dbReference>
<dbReference type="OrthoDB" id="9787344at2"/>
<dbReference type="Pfam" id="PF00072">
    <property type="entry name" value="Response_reg"/>
    <property type="match status" value="1"/>
</dbReference>
<dbReference type="InterPro" id="IPR001789">
    <property type="entry name" value="Sig_transdc_resp-reg_receiver"/>
</dbReference>
<dbReference type="PROSITE" id="PS50930">
    <property type="entry name" value="HTH_LYTTR"/>
    <property type="match status" value="1"/>
</dbReference>
<evidence type="ECO:0000313" key="4">
    <source>
        <dbReference type="EMBL" id="SDM60236.1"/>
    </source>
</evidence>
<gene>
    <name evidence="4" type="ORF">SAMN05421820_104196</name>
</gene>
<dbReference type="Pfam" id="PF04397">
    <property type="entry name" value="LytTR"/>
    <property type="match status" value="1"/>
</dbReference>
<dbReference type="PANTHER" id="PTHR37299:SF1">
    <property type="entry name" value="STAGE 0 SPORULATION PROTEIN A HOMOLOG"/>
    <property type="match status" value="1"/>
</dbReference>
<name>A0A1G9UK20_9SPHI</name>
<dbReference type="SUPFAM" id="SSF52172">
    <property type="entry name" value="CheY-like"/>
    <property type="match status" value="1"/>
</dbReference>
<dbReference type="RefSeq" id="WP_074607398.1">
    <property type="nucleotide sequence ID" value="NZ_FNGY01000004.1"/>
</dbReference>
<dbReference type="EMBL" id="FNGY01000004">
    <property type="protein sequence ID" value="SDM60236.1"/>
    <property type="molecule type" value="Genomic_DNA"/>
</dbReference>
<keyword evidence="1" id="KW-0597">Phosphoprotein</keyword>
<dbReference type="InterPro" id="IPR011006">
    <property type="entry name" value="CheY-like_superfamily"/>
</dbReference>
<keyword evidence="5" id="KW-1185">Reference proteome</keyword>
<evidence type="ECO:0000259" key="3">
    <source>
        <dbReference type="PROSITE" id="PS50930"/>
    </source>
</evidence>
<feature type="modified residue" description="4-aspartylphosphate" evidence="1">
    <location>
        <position position="54"/>
    </location>
</feature>
<evidence type="ECO:0000256" key="1">
    <source>
        <dbReference type="PROSITE-ProRule" id="PRU00169"/>
    </source>
</evidence>
<dbReference type="Proteomes" id="UP000183200">
    <property type="component" value="Unassembled WGS sequence"/>
</dbReference>
<dbReference type="GO" id="GO:0000156">
    <property type="term" value="F:phosphorelay response regulator activity"/>
    <property type="evidence" value="ECO:0007669"/>
    <property type="project" value="InterPro"/>
</dbReference>
<feature type="domain" description="HTH LytTR-type" evidence="3">
    <location>
        <begin position="137"/>
        <end position="238"/>
    </location>
</feature>
<dbReference type="SMART" id="SM00850">
    <property type="entry name" value="LytTR"/>
    <property type="match status" value="1"/>
</dbReference>
<dbReference type="PANTHER" id="PTHR37299">
    <property type="entry name" value="TRANSCRIPTIONAL REGULATOR-RELATED"/>
    <property type="match status" value="1"/>
</dbReference>
<sequence length="242" mass="27222">MAKIFIVEDEAEIREELIQLVSARTHDGIVGACGSVKEALLLIPSAAPDIVLMDIELSDGQSFEILERLPSTPFSVIFVTAYAHYALRAIKAGTLDYLLKPVKEKELYDALDKASLRSNVLHAVQKEILFNKQSTMLVLKTLNETYFVRHSDILYCKGDGGYTTFFLLDGREITTSTTLKEYETLLPEGLFLRIHKSFLICLNFIISYHHDGFVFLQGGIQVPVSTRKKDLLMQKMTINNAS</sequence>
<feature type="domain" description="Response regulatory" evidence="2">
    <location>
        <begin position="3"/>
        <end position="115"/>
    </location>
</feature>
<evidence type="ECO:0000259" key="2">
    <source>
        <dbReference type="PROSITE" id="PS50110"/>
    </source>
</evidence>
<dbReference type="PROSITE" id="PS50110">
    <property type="entry name" value="RESPONSE_REGULATORY"/>
    <property type="match status" value="1"/>
</dbReference>
<dbReference type="SMART" id="SM00448">
    <property type="entry name" value="REC"/>
    <property type="match status" value="1"/>
</dbReference>
<organism evidence="4 5">
    <name type="scientific">Pedobacter steynii</name>
    <dbReference type="NCBI Taxonomy" id="430522"/>
    <lineage>
        <taxon>Bacteria</taxon>
        <taxon>Pseudomonadati</taxon>
        <taxon>Bacteroidota</taxon>
        <taxon>Sphingobacteriia</taxon>
        <taxon>Sphingobacteriales</taxon>
        <taxon>Sphingobacteriaceae</taxon>
        <taxon>Pedobacter</taxon>
    </lineage>
</organism>
<evidence type="ECO:0000313" key="5">
    <source>
        <dbReference type="Proteomes" id="UP000183200"/>
    </source>
</evidence>